<dbReference type="Proteomes" id="UP000048926">
    <property type="component" value="Unassembled WGS sequence"/>
</dbReference>
<keyword evidence="3" id="KW-1185">Reference proteome</keyword>
<dbReference type="SUPFAM" id="SSF102405">
    <property type="entry name" value="MCP/YpsA-like"/>
    <property type="match status" value="1"/>
</dbReference>
<accession>A0A0M6Y9Q6</accession>
<name>A0A0M6Y9Q6_9HYPH</name>
<evidence type="ECO:0000313" key="2">
    <source>
        <dbReference type="EMBL" id="CTQ45741.1"/>
    </source>
</evidence>
<gene>
    <name evidence="2" type="ORF">LAL4801_04196</name>
</gene>
<dbReference type="AlphaFoldDB" id="A0A0M6Y9Q6"/>
<reference evidence="3" key="1">
    <citation type="submission" date="2015-07" db="EMBL/GenBank/DDBJ databases">
        <authorList>
            <person name="Rodrigo-Torres Lidia"/>
            <person name="Arahal R.David."/>
        </authorList>
    </citation>
    <scope>NUCLEOTIDE SEQUENCE [LARGE SCALE GENOMIC DNA]</scope>
    <source>
        <strain evidence="3">CECT 4801</strain>
    </source>
</reference>
<evidence type="ECO:0000259" key="1">
    <source>
        <dbReference type="Pfam" id="PF10686"/>
    </source>
</evidence>
<dbReference type="RefSeq" id="WP_055658960.1">
    <property type="nucleotide sequence ID" value="NZ_CXST01000002.1"/>
</dbReference>
<sequence>MLNVIVTGGRDYDDGPFVSETLSKLHASRSGPITRLVNGGARGVDTFAKDWAIANGVQVVTVKADWDRFGKGAGPIRNREMAFGYPDSTLVAFPGNSGTKDMIQVALDHGMMILQYGEPANNEPDLFGGLRSSFAHV</sequence>
<evidence type="ECO:0000313" key="3">
    <source>
        <dbReference type="Proteomes" id="UP000048926"/>
    </source>
</evidence>
<feature type="domain" description="YspA cpYpsA-related SLOG" evidence="1">
    <location>
        <begin position="4"/>
        <end position="69"/>
    </location>
</feature>
<dbReference type="InterPro" id="IPR019627">
    <property type="entry name" value="YAcAr"/>
</dbReference>
<dbReference type="Pfam" id="PF10686">
    <property type="entry name" value="YAcAr"/>
    <property type="match status" value="1"/>
</dbReference>
<dbReference type="EMBL" id="CXST01000002">
    <property type="protein sequence ID" value="CTQ45741.1"/>
    <property type="molecule type" value="Genomic_DNA"/>
</dbReference>
<proteinExistence type="predicted"/>
<protein>
    <recommendedName>
        <fullName evidence="1">YspA cpYpsA-related SLOG domain-containing protein</fullName>
    </recommendedName>
</protein>
<organism evidence="2 3">
    <name type="scientific">Roseibium aggregatum</name>
    <dbReference type="NCBI Taxonomy" id="187304"/>
    <lineage>
        <taxon>Bacteria</taxon>
        <taxon>Pseudomonadati</taxon>
        <taxon>Pseudomonadota</taxon>
        <taxon>Alphaproteobacteria</taxon>
        <taxon>Hyphomicrobiales</taxon>
        <taxon>Stappiaceae</taxon>
        <taxon>Roseibium</taxon>
    </lineage>
</organism>